<reference evidence="8" key="1">
    <citation type="submission" date="2025-08" db="UniProtKB">
        <authorList>
            <consortium name="Ensembl"/>
        </authorList>
    </citation>
    <scope>IDENTIFICATION</scope>
</reference>
<dbReference type="InterPro" id="IPR055135">
    <property type="entry name" value="PRMT_dom"/>
</dbReference>
<dbReference type="FunFam" id="3.40.50.150:FF:000664">
    <property type="entry name" value="Protein arginine methyltransferase 3"/>
    <property type="match status" value="1"/>
</dbReference>
<dbReference type="PROSITE" id="PS51678">
    <property type="entry name" value="SAM_MT_PRMT"/>
    <property type="match status" value="1"/>
</dbReference>
<evidence type="ECO:0000259" key="7">
    <source>
        <dbReference type="Pfam" id="PF22528"/>
    </source>
</evidence>
<evidence type="ECO:0000256" key="4">
    <source>
        <dbReference type="ARBA" id="ARBA00022691"/>
    </source>
</evidence>
<dbReference type="PANTHER" id="PTHR11006:SF54">
    <property type="entry name" value="PROTEIN ARGININE N-METHYLTRANSFERASE 1"/>
    <property type="match status" value="1"/>
</dbReference>
<evidence type="ECO:0000256" key="6">
    <source>
        <dbReference type="PROSITE-ProRule" id="PRU01015"/>
    </source>
</evidence>
<reference evidence="8" key="2">
    <citation type="submission" date="2025-09" db="UniProtKB">
        <authorList>
            <consortium name="Ensembl"/>
        </authorList>
    </citation>
    <scope>IDENTIFICATION</scope>
</reference>
<comment type="subcellular location">
    <subcellularLocation>
        <location evidence="1">Nucleus</location>
        <location evidence="1">Nucleoplasm</location>
    </subcellularLocation>
</comment>
<dbReference type="GO" id="GO:0042054">
    <property type="term" value="F:histone methyltransferase activity"/>
    <property type="evidence" value="ECO:0007669"/>
    <property type="project" value="TreeGrafter"/>
</dbReference>
<dbReference type="SUPFAM" id="SSF53335">
    <property type="entry name" value="S-adenosyl-L-methionine-dependent methyltransferases"/>
    <property type="match status" value="1"/>
</dbReference>
<accession>A0A8C9ZCZ6</accession>
<evidence type="ECO:0000256" key="3">
    <source>
        <dbReference type="ARBA" id="ARBA00022679"/>
    </source>
</evidence>
<keyword evidence="2 6" id="KW-0489">Methyltransferase</keyword>
<name>A0A8C9ZCZ6_SANLU</name>
<keyword evidence="4 6" id="KW-0949">S-adenosyl-L-methionine</keyword>
<dbReference type="AlphaFoldDB" id="A0A8C9ZCZ6"/>
<evidence type="ECO:0000313" key="9">
    <source>
        <dbReference type="Proteomes" id="UP000694568"/>
    </source>
</evidence>
<gene>
    <name evidence="8" type="primary">prmt1</name>
</gene>
<dbReference type="GO" id="GO:0005654">
    <property type="term" value="C:nucleoplasm"/>
    <property type="evidence" value="ECO:0007669"/>
    <property type="project" value="UniProtKB-SubCell"/>
</dbReference>
<evidence type="ECO:0000256" key="5">
    <source>
        <dbReference type="ARBA" id="ARBA00047655"/>
    </source>
</evidence>
<dbReference type="Gene3D" id="3.40.50.150">
    <property type="entry name" value="Vaccinia Virus protein VP39"/>
    <property type="match status" value="1"/>
</dbReference>
<dbReference type="GeneTree" id="ENSGT00940000154700"/>
<dbReference type="GO" id="GO:0032259">
    <property type="term" value="P:methylation"/>
    <property type="evidence" value="ECO:0007669"/>
    <property type="project" value="UniProtKB-KW"/>
</dbReference>
<dbReference type="PANTHER" id="PTHR11006">
    <property type="entry name" value="PROTEIN ARGININE N-METHYLTRANSFERASE"/>
    <property type="match status" value="1"/>
</dbReference>
<keyword evidence="9" id="KW-1185">Reference proteome</keyword>
<protein>
    <submittedName>
        <fullName evidence="8">Protein arginine methyltransferase 1</fullName>
    </submittedName>
</protein>
<evidence type="ECO:0000313" key="8">
    <source>
        <dbReference type="Ensembl" id="ENSSLUP00000038154.1"/>
    </source>
</evidence>
<dbReference type="Ensembl" id="ENSSLUT00000039368.1">
    <property type="protein sequence ID" value="ENSSLUP00000038154.1"/>
    <property type="gene ID" value="ENSSLUG00000013226.1"/>
</dbReference>
<evidence type="ECO:0000256" key="2">
    <source>
        <dbReference type="ARBA" id="ARBA00022603"/>
    </source>
</evidence>
<sequence>MDAASFVRCFTPFYCRFAVSSATLRQCFGLLAVVTVCLFEVSQGESSAKPAAEDMTSKDYYFDSYAHFGIHEIECSSISDYAVKIVKANKMDDVVTIIKGKVEEVDLPVDGVDIIISEWMGYCLFYESMLNTVIYARDKWLKPDGLIFPDRATLYVTAIEDRQYKDYKIHWWENVYGFDMSCIKEVAIKEPLVDVVDPKQLVSSACLIKEVDIYTVKLEDLSFTSPFCLQVKRNDYIHALVTYFNIEFTRCHKRTGFSTSPESPYTHWKQTVFYLDDYLTVKTGEEIFGTINMKPNVKNNRDLDFTVDIDFKGQLCEVSKTSEYRMR</sequence>
<keyword evidence="3 6" id="KW-0808">Transferase</keyword>
<dbReference type="FunFam" id="2.70.160.11:FF:000001">
    <property type="entry name" value="Blast:Protein arginine N-methyltransferase 1"/>
    <property type="match status" value="1"/>
</dbReference>
<comment type="catalytic activity">
    <reaction evidence="5">
        <text>N(omega)-methyl-L-arginyl-[protein] + S-adenosyl-L-methionine = N(omega),N(omega)-dimethyl-L-arginyl-[protein] + S-adenosyl-L-homocysteine + H(+)</text>
        <dbReference type="Rhea" id="RHEA:48104"/>
        <dbReference type="Rhea" id="RHEA-COMP:11990"/>
        <dbReference type="Rhea" id="RHEA-COMP:11991"/>
        <dbReference type="ChEBI" id="CHEBI:15378"/>
        <dbReference type="ChEBI" id="CHEBI:57856"/>
        <dbReference type="ChEBI" id="CHEBI:59789"/>
        <dbReference type="ChEBI" id="CHEBI:61897"/>
        <dbReference type="ChEBI" id="CHEBI:65280"/>
    </reaction>
    <physiologicalReaction direction="left-to-right" evidence="5">
        <dbReference type="Rhea" id="RHEA:48105"/>
    </physiologicalReaction>
</comment>
<organism evidence="8 9">
    <name type="scientific">Sander lucioperca</name>
    <name type="common">Pike-perch</name>
    <name type="synonym">Perca lucioperca</name>
    <dbReference type="NCBI Taxonomy" id="283035"/>
    <lineage>
        <taxon>Eukaryota</taxon>
        <taxon>Metazoa</taxon>
        <taxon>Chordata</taxon>
        <taxon>Craniata</taxon>
        <taxon>Vertebrata</taxon>
        <taxon>Euteleostomi</taxon>
        <taxon>Actinopterygii</taxon>
        <taxon>Neopterygii</taxon>
        <taxon>Teleostei</taxon>
        <taxon>Neoteleostei</taxon>
        <taxon>Acanthomorphata</taxon>
        <taxon>Eupercaria</taxon>
        <taxon>Perciformes</taxon>
        <taxon>Percoidei</taxon>
        <taxon>Percidae</taxon>
        <taxon>Luciopercinae</taxon>
        <taxon>Sander</taxon>
    </lineage>
</organism>
<dbReference type="InterPro" id="IPR025799">
    <property type="entry name" value="Arg_MeTrfase"/>
</dbReference>
<dbReference type="InterPro" id="IPR029063">
    <property type="entry name" value="SAM-dependent_MTases_sf"/>
</dbReference>
<evidence type="ECO:0000256" key="1">
    <source>
        <dbReference type="ARBA" id="ARBA00004642"/>
    </source>
</evidence>
<dbReference type="Gene3D" id="2.70.160.11">
    <property type="entry name" value="Hnrnp arginine n-methyltransferase1"/>
    <property type="match status" value="1"/>
</dbReference>
<dbReference type="GO" id="GO:0035241">
    <property type="term" value="F:protein-arginine omega-N monomethyltransferase activity"/>
    <property type="evidence" value="ECO:0007669"/>
    <property type="project" value="TreeGrafter"/>
</dbReference>
<dbReference type="Proteomes" id="UP000694568">
    <property type="component" value="Unplaced"/>
</dbReference>
<feature type="domain" description="Protein arginine N-methyltransferase" evidence="7">
    <location>
        <begin position="150"/>
        <end position="314"/>
    </location>
</feature>
<dbReference type="Pfam" id="PF22528">
    <property type="entry name" value="PRMT_C"/>
    <property type="match status" value="1"/>
</dbReference>
<proteinExistence type="predicted"/>
<dbReference type="GO" id="GO:0035242">
    <property type="term" value="F:protein-arginine omega-N asymmetric methyltransferase activity"/>
    <property type="evidence" value="ECO:0007669"/>
    <property type="project" value="TreeGrafter"/>
</dbReference>